<feature type="transmembrane region" description="Helical" evidence="6">
    <location>
        <begin position="123"/>
        <end position="146"/>
    </location>
</feature>
<dbReference type="InterPro" id="IPR011701">
    <property type="entry name" value="MFS"/>
</dbReference>
<dbReference type="SUPFAM" id="SSF103473">
    <property type="entry name" value="MFS general substrate transporter"/>
    <property type="match status" value="1"/>
</dbReference>
<feature type="transmembrane region" description="Helical" evidence="6">
    <location>
        <begin position="268"/>
        <end position="291"/>
    </location>
</feature>
<evidence type="ECO:0000256" key="3">
    <source>
        <dbReference type="ARBA" id="ARBA00022692"/>
    </source>
</evidence>
<feature type="transmembrane region" description="Helical" evidence="6">
    <location>
        <begin position="363"/>
        <end position="379"/>
    </location>
</feature>
<dbReference type="InterPro" id="IPR036259">
    <property type="entry name" value="MFS_trans_sf"/>
</dbReference>
<feature type="transmembrane region" description="Helical" evidence="6">
    <location>
        <begin position="158"/>
        <end position="180"/>
    </location>
</feature>
<feature type="transmembrane region" description="Helical" evidence="6">
    <location>
        <begin position="234"/>
        <end position="256"/>
    </location>
</feature>
<keyword evidence="9" id="KW-1185">Reference proteome</keyword>
<dbReference type="Pfam" id="PF07690">
    <property type="entry name" value="MFS_1"/>
    <property type="match status" value="1"/>
</dbReference>
<feature type="transmembrane region" description="Helical" evidence="6">
    <location>
        <begin position="385"/>
        <end position="406"/>
    </location>
</feature>
<keyword evidence="2" id="KW-0813">Transport</keyword>
<feature type="transmembrane region" description="Helical" evidence="6">
    <location>
        <begin position="298"/>
        <end position="316"/>
    </location>
</feature>
<dbReference type="PANTHER" id="PTHR23523:SF2">
    <property type="entry name" value="2-NITROIMIDAZOLE TRANSPORTER"/>
    <property type="match status" value="1"/>
</dbReference>
<reference evidence="9" key="1">
    <citation type="submission" date="2023-07" db="EMBL/GenBank/DDBJ databases">
        <title>Draft genomic sequences of Priestia flexa CCM isolated from the soil of an abandoned mine contaminated by free cyanide in the high Andean zone of Tacna, Peru.</title>
        <authorList>
            <person name="Caceda Quiroz C.J."/>
            <person name="Maraza Chooque G.J."/>
            <person name="Fora Quispe G.L."/>
            <person name="Carpio Mamani M."/>
        </authorList>
    </citation>
    <scope>NUCLEOTIDE SEQUENCE [LARGE SCALE GENOMIC DNA]</scope>
    <source>
        <strain evidence="9">CCM</strain>
    </source>
</reference>
<dbReference type="EMBL" id="JAWUZT010000013">
    <property type="protein sequence ID" value="MDW8515755.1"/>
    <property type="molecule type" value="Genomic_DNA"/>
</dbReference>
<evidence type="ECO:0000256" key="5">
    <source>
        <dbReference type="ARBA" id="ARBA00023136"/>
    </source>
</evidence>
<evidence type="ECO:0000256" key="1">
    <source>
        <dbReference type="ARBA" id="ARBA00004651"/>
    </source>
</evidence>
<evidence type="ECO:0000256" key="6">
    <source>
        <dbReference type="SAM" id="Phobius"/>
    </source>
</evidence>
<evidence type="ECO:0000256" key="2">
    <source>
        <dbReference type="ARBA" id="ARBA00022448"/>
    </source>
</evidence>
<evidence type="ECO:0000313" key="8">
    <source>
        <dbReference type="EMBL" id="MDW8515755.1"/>
    </source>
</evidence>
<feature type="transmembrane region" description="Helical" evidence="6">
    <location>
        <begin position="31"/>
        <end position="49"/>
    </location>
</feature>
<keyword evidence="5 6" id="KW-0472">Membrane</keyword>
<dbReference type="InterPro" id="IPR020846">
    <property type="entry name" value="MFS_dom"/>
</dbReference>
<protein>
    <submittedName>
        <fullName evidence="8">MFS transporter</fullName>
    </submittedName>
</protein>
<dbReference type="InterPro" id="IPR052524">
    <property type="entry name" value="MFS_Cyanate_Porter"/>
</dbReference>
<dbReference type="PROSITE" id="PS50850">
    <property type="entry name" value="MFS"/>
    <property type="match status" value="1"/>
</dbReference>
<keyword evidence="3 6" id="KW-0812">Transmembrane</keyword>
<sequence>MEAAFFTSLLEELTYNRREGVGVMIINKKKMVLFAVSIMIAALNMRPAINSISPILQELTSTLQMNASTASLLTAVPVLCMGVFSPLAASLAQKFGLERIIGYALCLIGIGTLLRFFTYSTGFLIMTSLIAGVGIAAMGPLLSGFIKKYFNEHVPFMISLYTAALTTGAVAASWLSVSIYENTNSWRVTLSVWVLFAIAAIPVWWQWVLKNSESPSGLSVPEEVKPIPWKSQRAWLLTLSFGCMAMIFYSATAWIAPLIENQGYSKQYAANILTLFTATQIPVGFLLPVLLKKVTSRLFWLWFAAGMEALGLLLLALEVVPWVGAIFIGIGAGTLFPLNLLLPIDLSKNADEAAGLSAMTQSAGYIIGALGPIIIGTLVDLTGQFYSTYVFLFVVTFTMSIIQWFAMRSVSRNRG</sequence>
<gene>
    <name evidence="8" type="ORF">RIB56_06380</name>
</gene>
<evidence type="ECO:0000313" key="9">
    <source>
        <dbReference type="Proteomes" id="UP001284771"/>
    </source>
</evidence>
<comment type="subcellular location">
    <subcellularLocation>
        <location evidence="1">Cell membrane</location>
        <topology evidence="1">Multi-pass membrane protein</topology>
    </subcellularLocation>
</comment>
<dbReference type="RefSeq" id="WP_090752828.1">
    <property type="nucleotide sequence ID" value="NZ_CP126088.1"/>
</dbReference>
<accession>A0ABU4J467</accession>
<keyword evidence="4 6" id="KW-1133">Transmembrane helix</keyword>
<comment type="caution">
    <text evidence="8">The sequence shown here is derived from an EMBL/GenBank/DDBJ whole genome shotgun (WGS) entry which is preliminary data.</text>
</comment>
<dbReference type="Gene3D" id="1.20.1250.20">
    <property type="entry name" value="MFS general substrate transporter like domains"/>
    <property type="match status" value="2"/>
</dbReference>
<feature type="transmembrane region" description="Helical" evidence="6">
    <location>
        <begin position="186"/>
        <end position="205"/>
    </location>
</feature>
<feature type="transmembrane region" description="Helical" evidence="6">
    <location>
        <begin position="69"/>
        <end position="88"/>
    </location>
</feature>
<proteinExistence type="predicted"/>
<feature type="transmembrane region" description="Helical" evidence="6">
    <location>
        <begin position="322"/>
        <end position="342"/>
    </location>
</feature>
<evidence type="ECO:0000259" key="7">
    <source>
        <dbReference type="PROSITE" id="PS50850"/>
    </source>
</evidence>
<feature type="domain" description="Major facilitator superfamily (MFS) profile" evidence="7">
    <location>
        <begin position="30"/>
        <end position="411"/>
    </location>
</feature>
<feature type="transmembrane region" description="Helical" evidence="6">
    <location>
        <begin position="100"/>
        <end position="117"/>
    </location>
</feature>
<evidence type="ECO:0000256" key="4">
    <source>
        <dbReference type="ARBA" id="ARBA00022989"/>
    </source>
</evidence>
<organism evidence="8 9">
    <name type="scientific">Priestia flexa</name>
    <dbReference type="NCBI Taxonomy" id="86664"/>
    <lineage>
        <taxon>Bacteria</taxon>
        <taxon>Bacillati</taxon>
        <taxon>Bacillota</taxon>
        <taxon>Bacilli</taxon>
        <taxon>Bacillales</taxon>
        <taxon>Bacillaceae</taxon>
        <taxon>Priestia</taxon>
    </lineage>
</organism>
<dbReference type="PANTHER" id="PTHR23523">
    <property type="match status" value="1"/>
</dbReference>
<name>A0ABU4J467_9BACI</name>
<dbReference type="Proteomes" id="UP001284771">
    <property type="component" value="Unassembled WGS sequence"/>
</dbReference>